<keyword evidence="4" id="KW-1185">Reference proteome</keyword>
<keyword evidence="1" id="KW-0560">Oxidoreductase</keyword>
<dbReference type="SUPFAM" id="SSF51430">
    <property type="entry name" value="NAD(P)-linked oxidoreductase"/>
    <property type="match status" value="1"/>
</dbReference>
<protein>
    <submittedName>
        <fullName evidence="3">Aldo/keto reductase</fullName>
    </submittedName>
</protein>
<dbReference type="AlphaFoldDB" id="A0A8E2FEW2"/>
<organism evidence="3 4">
    <name type="scientific">Glonium stellatum</name>
    <dbReference type="NCBI Taxonomy" id="574774"/>
    <lineage>
        <taxon>Eukaryota</taxon>
        <taxon>Fungi</taxon>
        <taxon>Dikarya</taxon>
        <taxon>Ascomycota</taxon>
        <taxon>Pezizomycotina</taxon>
        <taxon>Dothideomycetes</taxon>
        <taxon>Pleosporomycetidae</taxon>
        <taxon>Gloniales</taxon>
        <taxon>Gloniaceae</taxon>
        <taxon>Glonium</taxon>
    </lineage>
</organism>
<dbReference type="Pfam" id="PF00248">
    <property type="entry name" value="Aldo_ket_red"/>
    <property type="match status" value="1"/>
</dbReference>
<gene>
    <name evidence="3" type="ORF">AOQ84DRAFT_393898</name>
</gene>
<evidence type="ECO:0000259" key="2">
    <source>
        <dbReference type="Pfam" id="PF00248"/>
    </source>
</evidence>
<name>A0A8E2FEW2_9PEZI</name>
<dbReference type="PANTHER" id="PTHR43364">
    <property type="entry name" value="NADH-SPECIFIC METHYLGLYOXAL REDUCTASE-RELATED"/>
    <property type="match status" value="1"/>
</dbReference>
<dbReference type="Gene3D" id="3.20.20.100">
    <property type="entry name" value="NADP-dependent oxidoreductase domain"/>
    <property type="match status" value="1"/>
</dbReference>
<reference evidence="3 4" key="1">
    <citation type="journal article" date="2016" name="Nat. Commun.">
        <title>Ectomycorrhizal ecology is imprinted in the genome of the dominant symbiotic fungus Cenococcum geophilum.</title>
        <authorList>
            <consortium name="DOE Joint Genome Institute"/>
            <person name="Peter M."/>
            <person name="Kohler A."/>
            <person name="Ohm R.A."/>
            <person name="Kuo A."/>
            <person name="Krutzmann J."/>
            <person name="Morin E."/>
            <person name="Arend M."/>
            <person name="Barry K.W."/>
            <person name="Binder M."/>
            <person name="Choi C."/>
            <person name="Clum A."/>
            <person name="Copeland A."/>
            <person name="Grisel N."/>
            <person name="Haridas S."/>
            <person name="Kipfer T."/>
            <person name="LaButti K."/>
            <person name="Lindquist E."/>
            <person name="Lipzen A."/>
            <person name="Maire R."/>
            <person name="Meier B."/>
            <person name="Mihaltcheva S."/>
            <person name="Molinier V."/>
            <person name="Murat C."/>
            <person name="Poggeler S."/>
            <person name="Quandt C.A."/>
            <person name="Sperisen C."/>
            <person name="Tritt A."/>
            <person name="Tisserant E."/>
            <person name="Crous P.W."/>
            <person name="Henrissat B."/>
            <person name="Nehls U."/>
            <person name="Egli S."/>
            <person name="Spatafora J.W."/>
            <person name="Grigoriev I.V."/>
            <person name="Martin F.M."/>
        </authorList>
    </citation>
    <scope>NUCLEOTIDE SEQUENCE [LARGE SCALE GENOMIC DNA]</scope>
    <source>
        <strain evidence="3 4">CBS 207.34</strain>
    </source>
</reference>
<dbReference type="GO" id="GO:0016491">
    <property type="term" value="F:oxidoreductase activity"/>
    <property type="evidence" value="ECO:0007669"/>
    <property type="project" value="UniProtKB-KW"/>
</dbReference>
<dbReference type="InterPro" id="IPR023210">
    <property type="entry name" value="NADP_OxRdtase_dom"/>
</dbReference>
<evidence type="ECO:0000313" key="4">
    <source>
        <dbReference type="Proteomes" id="UP000250140"/>
    </source>
</evidence>
<dbReference type="PANTHER" id="PTHR43364:SF4">
    <property type="entry name" value="NAD(P)-LINKED OXIDOREDUCTASE SUPERFAMILY PROTEIN"/>
    <property type="match status" value="1"/>
</dbReference>
<evidence type="ECO:0000313" key="3">
    <source>
        <dbReference type="EMBL" id="OCL15360.1"/>
    </source>
</evidence>
<dbReference type="InterPro" id="IPR050523">
    <property type="entry name" value="AKR_Detox_Biosynth"/>
</dbReference>
<dbReference type="Proteomes" id="UP000250140">
    <property type="component" value="Unassembled WGS sequence"/>
</dbReference>
<evidence type="ECO:0000256" key="1">
    <source>
        <dbReference type="ARBA" id="ARBA00023002"/>
    </source>
</evidence>
<sequence length="314" mass="35301">MTFGPAIRWGAKITSLDEFGQSLDFFQEQGYDEVDIARMYQHGAQEAFTAAVGWRKRMHSPKDLRESVETSLRELQTDCVDIFYLHAADRSLPFTETLKEVDKIYREGKFRQFGLGNFTAFEVAEIVMTCHANAWVRPTIYQPMYNAITRRIEGELVPAYRRYGLDIVTYNGLAGGLLTGKCDAADATPPEDLTHVDSAYRARFLRHASLEAVSLIEPVVKAHNLTLVETGLRWLVHHSALKMRSDSKGNDGILFGASSLDQLKASLLIFEKGPLPQAVVKALDDGWQIAKTQAPDYWHLGLTYTYNTCKALFG</sequence>
<dbReference type="InterPro" id="IPR036812">
    <property type="entry name" value="NAD(P)_OxRdtase_dom_sf"/>
</dbReference>
<feature type="domain" description="NADP-dependent oxidoreductase" evidence="2">
    <location>
        <begin position="51"/>
        <end position="285"/>
    </location>
</feature>
<proteinExistence type="predicted"/>
<dbReference type="EMBL" id="KV748455">
    <property type="protein sequence ID" value="OCL15360.1"/>
    <property type="molecule type" value="Genomic_DNA"/>
</dbReference>
<dbReference type="OrthoDB" id="2310150at2759"/>
<accession>A0A8E2FEW2</accession>